<protein>
    <recommendedName>
        <fullName evidence="4">Copper amine oxidase-like N-terminal domain-containing protein</fullName>
    </recommendedName>
</protein>
<keyword evidence="3" id="KW-1185">Reference proteome</keyword>
<organism evidence="2 3">
    <name type="scientific">Paenibacillus ehimensis</name>
    <dbReference type="NCBI Taxonomy" id="79264"/>
    <lineage>
        <taxon>Bacteria</taxon>
        <taxon>Bacillati</taxon>
        <taxon>Bacillota</taxon>
        <taxon>Bacilli</taxon>
        <taxon>Bacillales</taxon>
        <taxon>Paenibacillaceae</taxon>
        <taxon>Paenibacillus</taxon>
    </lineage>
</organism>
<name>A0ABT8VDR5_9BACL</name>
<dbReference type="Proteomes" id="UP001168883">
    <property type="component" value="Unassembled WGS sequence"/>
</dbReference>
<evidence type="ECO:0008006" key="4">
    <source>
        <dbReference type="Google" id="ProtNLM"/>
    </source>
</evidence>
<keyword evidence="1" id="KW-0732">Signal</keyword>
<feature type="chain" id="PRO_5046549093" description="Copper amine oxidase-like N-terminal domain-containing protein" evidence="1">
    <location>
        <begin position="25"/>
        <end position="508"/>
    </location>
</feature>
<evidence type="ECO:0000313" key="2">
    <source>
        <dbReference type="EMBL" id="MDO3679112.1"/>
    </source>
</evidence>
<gene>
    <name evidence="2" type="ORF">Q3C12_19060</name>
</gene>
<dbReference type="EMBL" id="JAUMKJ010000023">
    <property type="protein sequence ID" value="MDO3679112.1"/>
    <property type="molecule type" value="Genomic_DNA"/>
</dbReference>
<reference evidence="2" key="1">
    <citation type="submission" date="2023-07" db="EMBL/GenBank/DDBJ databases">
        <authorList>
            <person name="Aktuganov G."/>
            <person name="Boyko T."/>
            <person name="Delegan Y."/>
            <person name="Galimzianova N."/>
            <person name="Gilvanova E."/>
            <person name="Korobov V."/>
            <person name="Kuzmina L."/>
            <person name="Melentiev A."/>
            <person name="Milman P."/>
            <person name="Ryabova A."/>
            <person name="Stupak E."/>
            <person name="Yasakov T."/>
            <person name="Zharikova N."/>
            <person name="Zhurenko E."/>
        </authorList>
    </citation>
    <scope>NUCLEOTIDE SEQUENCE</scope>
    <source>
        <strain evidence="2">IB-739</strain>
    </source>
</reference>
<dbReference type="RefSeq" id="WP_152547823.1">
    <property type="nucleotide sequence ID" value="NZ_JAUMKJ010000023.1"/>
</dbReference>
<comment type="caution">
    <text evidence="2">The sequence shown here is derived from an EMBL/GenBank/DDBJ whole genome shotgun (WGS) entry which is preliminary data.</text>
</comment>
<accession>A0ABT8VDR5</accession>
<evidence type="ECO:0000256" key="1">
    <source>
        <dbReference type="SAM" id="SignalP"/>
    </source>
</evidence>
<sequence>MKRMILTWLSAVLMLSMLTSTAKAEGGTVQVRIAGFPVKVNGQIINNKQAAYPFVVYKDITYVPLNWDLIQELELDVDWSEEEGLKVYKTCCISRHWKYPALEKSKFTQNPTTTNSLTRTYSAKVTSYPIQLWGQQIDNGQEPYPFLEFRSVTYMPLTWQFAHMALMMDLQWSSEEGLAIWSGQDAVMRQIVYDDAEALYVDADRGEGGMSGMLKVDKAFQAHPEWLDPPQADAIRDKAKQAAEKQVSEGKSVVIQRDGDQLSYEGLPLGQVHDDDKINLGGTELQIQGTLYDIDNRRKLLAVYSYFPLPVMGPAPHSRYQLFAIIGGSVRKVSNYPYMPQRVLKNDDGTVWIARDLMPFRNVYYGGSGLLALMDPEGNIRLANEVLNEQDIIPVGLGSPTRNAADRDGRMIVRLFGRPYKDGKSVVYGARGPGLTPVEPFDAEKDGFYEVTPDLKLKRLAKAPDQQDNLTLYLDSQGDIYTIHRYSNTLTNWTRNRSKTWTDLELLK</sequence>
<feature type="signal peptide" evidence="1">
    <location>
        <begin position="1"/>
        <end position="24"/>
    </location>
</feature>
<proteinExistence type="predicted"/>
<evidence type="ECO:0000313" key="3">
    <source>
        <dbReference type="Proteomes" id="UP001168883"/>
    </source>
</evidence>